<evidence type="ECO:0000256" key="2">
    <source>
        <dbReference type="SAM" id="SignalP"/>
    </source>
</evidence>
<dbReference type="InterPro" id="IPR035940">
    <property type="entry name" value="CAP_sf"/>
</dbReference>
<reference evidence="4" key="1">
    <citation type="submission" date="2014-07" db="EMBL/GenBank/DDBJ databases">
        <authorList>
            <person name="Martin A.A"/>
            <person name="De Silva N."/>
        </authorList>
    </citation>
    <scope>NUCLEOTIDE SEQUENCE</scope>
</reference>
<evidence type="ECO:0000256" key="1">
    <source>
        <dbReference type="SAM" id="MobiDB-lite"/>
    </source>
</evidence>
<accession>A0A0K0EZV0</accession>
<dbReference type="SMART" id="SM00198">
    <property type="entry name" value="SCP"/>
    <property type="match status" value="1"/>
</dbReference>
<dbReference type="SUPFAM" id="SSF55797">
    <property type="entry name" value="PR-1-like"/>
    <property type="match status" value="1"/>
</dbReference>
<feature type="chain" id="PRO_5005328913" evidence="2">
    <location>
        <begin position="25"/>
        <end position="248"/>
    </location>
</feature>
<protein>
    <submittedName>
        <fullName evidence="5">SCP domain-containing protein</fullName>
    </submittedName>
</protein>
<dbReference type="Proteomes" id="UP000035680">
    <property type="component" value="Unassembled WGS sequence"/>
</dbReference>
<feature type="signal peptide" evidence="2">
    <location>
        <begin position="1"/>
        <end position="24"/>
    </location>
</feature>
<organism evidence="4 5">
    <name type="scientific">Strongyloides venezuelensis</name>
    <name type="common">Threadworm</name>
    <dbReference type="NCBI Taxonomy" id="75913"/>
    <lineage>
        <taxon>Eukaryota</taxon>
        <taxon>Metazoa</taxon>
        <taxon>Ecdysozoa</taxon>
        <taxon>Nematoda</taxon>
        <taxon>Chromadorea</taxon>
        <taxon>Rhabditida</taxon>
        <taxon>Tylenchina</taxon>
        <taxon>Panagrolaimomorpha</taxon>
        <taxon>Strongyloidoidea</taxon>
        <taxon>Strongyloididae</taxon>
        <taxon>Strongyloides</taxon>
    </lineage>
</organism>
<evidence type="ECO:0000313" key="5">
    <source>
        <dbReference type="WBParaSite" id="SVE_0206000.1"/>
    </source>
</evidence>
<dbReference type="AlphaFoldDB" id="A0A0K0EZV0"/>
<evidence type="ECO:0000313" key="4">
    <source>
        <dbReference type="Proteomes" id="UP000035680"/>
    </source>
</evidence>
<keyword evidence="4" id="KW-1185">Reference proteome</keyword>
<feature type="region of interest" description="Disordered" evidence="1">
    <location>
        <begin position="57"/>
        <end position="84"/>
    </location>
</feature>
<keyword evidence="2" id="KW-0732">Signal</keyword>
<dbReference type="InterPro" id="IPR014044">
    <property type="entry name" value="CAP_dom"/>
</dbReference>
<sequence length="248" mass="29035">MNSYNNTLLIILTFLAIFFIGCQTYKNKEASENGALSLKDIGKDSSKFNLISGYDENNNQQKRQVRRKKKVSSKRSLTTTRETTKKVITRRPNKVTTKRPTNPSHKYITMKYQLFRDINELREKYHMPPLEVNTTLSIELQQYVMRFINHDKTLKPLEQLGDEVIYFCPPHTKYEPIKYWSKYSYLLNDENIKMGLLDLEYTKLIWKSSTHIGCGVFGGTNGIFTYCRITPKGNIQGQYDKNVFNRVD</sequence>
<dbReference type="Gene3D" id="3.40.33.10">
    <property type="entry name" value="CAP"/>
    <property type="match status" value="1"/>
</dbReference>
<dbReference type="WBParaSite" id="SVE_0206000.1">
    <property type="protein sequence ID" value="SVE_0206000.1"/>
    <property type="gene ID" value="SVE_0206000"/>
</dbReference>
<evidence type="ECO:0000259" key="3">
    <source>
        <dbReference type="SMART" id="SM00198"/>
    </source>
</evidence>
<feature type="domain" description="SCP" evidence="3">
    <location>
        <begin position="109"/>
        <end position="237"/>
    </location>
</feature>
<feature type="compositionally biased region" description="Basic residues" evidence="1">
    <location>
        <begin position="63"/>
        <end position="73"/>
    </location>
</feature>
<reference evidence="5" key="2">
    <citation type="submission" date="2015-08" db="UniProtKB">
        <authorList>
            <consortium name="WormBaseParasite"/>
        </authorList>
    </citation>
    <scope>IDENTIFICATION</scope>
</reference>
<name>A0A0K0EZV0_STRVS</name>
<proteinExistence type="predicted"/>
<dbReference type="Pfam" id="PF00188">
    <property type="entry name" value="CAP"/>
    <property type="match status" value="1"/>
</dbReference>